<name>A0A0L6CK38_9MICO</name>
<evidence type="ECO:0000256" key="1">
    <source>
        <dbReference type="ARBA" id="ARBA00023002"/>
    </source>
</evidence>
<dbReference type="Gene3D" id="3.20.20.30">
    <property type="entry name" value="Luciferase-like domain"/>
    <property type="match status" value="1"/>
</dbReference>
<dbReference type="STRING" id="1631356.VV01_13675"/>
<gene>
    <name evidence="4" type="ORF">VV01_13675</name>
</gene>
<evidence type="ECO:0000256" key="2">
    <source>
        <dbReference type="ARBA" id="ARBA00023033"/>
    </source>
</evidence>
<dbReference type="GO" id="GO:0004497">
    <property type="term" value="F:monooxygenase activity"/>
    <property type="evidence" value="ECO:0007669"/>
    <property type="project" value="UniProtKB-KW"/>
</dbReference>
<dbReference type="GO" id="GO:0016705">
    <property type="term" value="F:oxidoreductase activity, acting on paired donors, with incorporation or reduction of molecular oxygen"/>
    <property type="evidence" value="ECO:0007669"/>
    <property type="project" value="InterPro"/>
</dbReference>
<dbReference type="RefSeq" id="WP_050670366.1">
    <property type="nucleotide sequence ID" value="NZ_LAIR01000002.1"/>
</dbReference>
<dbReference type="AlphaFoldDB" id="A0A0L6CK38"/>
<organism evidence="4 5">
    <name type="scientific">Luteipulveratus halotolerans</name>
    <dbReference type="NCBI Taxonomy" id="1631356"/>
    <lineage>
        <taxon>Bacteria</taxon>
        <taxon>Bacillati</taxon>
        <taxon>Actinomycetota</taxon>
        <taxon>Actinomycetes</taxon>
        <taxon>Micrococcales</taxon>
        <taxon>Dermacoccaceae</taxon>
        <taxon>Luteipulveratus</taxon>
    </lineage>
</organism>
<keyword evidence="5" id="KW-1185">Reference proteome</keyword>
<dbReference type="PANTHER" id="PTHR30137:SF8">
    <property type="entry name" value="BLR5498 PROTEIN"/>
    <property type="match status" value="1"/>
</dbReference>
<evidence type="ECO:0000313" key="5">
    <source>
        <dbReference type="Proteomes" id="UP000037397"/>
    </source>
</evidence>
<feature type="domain" description="Luciferase-like" evidence="3">
    <location>
        <begin position="1"/>
        <end position="305"/>
    </location>
</feature>
<dbReference type="GO" id="GO:0005829">
    <property type="term" value="C:cytosol"/>
    <property type="evidence" value="ECO:0007669"/>
    <property type="project" value="TreeGrafter"/>
</dbReference>
<dbReference type="InterPro" id="IPR011251">
    <property type="entry name" value="Luciferase-like_dom"/>
</dbReference>
<dbReference type="EMBL" id="LAIR01000002">
    <property type="protein sequence ID" value="KNX37965.1"/>
    <property type="molecule type" value="Genomic_DNA"/>
</dbReference>
<protein>
    <submittedName>
        <fullName evidence="4">Luciferase</fullName>
    </submittedName>
</protein>
<keyword evidence="2" id="KW-0503">Monooxygenase</keyword>
<evidence type="ECO:0000313" key="4">
    <source>
        <dbReference type="EMBL" id="KNX37965.1"/>
    </source>
</evidence>
<comment type="caution">
    <text evidence="4">The sequence shown here is derived from an EMBL/GenBank/DDBJ whole genome shotgun (WGS) entry which is preliminary data.</text>
</comment>
<dbReference type="PANTHER" id="PTHR30137">
    <property type="entry name" value="LUCIFERASE-LIKE MONOOXYGENASE"/>
    <property type="match status" value="1"/>
</dbReference>
<keyword evidence="1" id="KW-0560">Oxidoreductase</keyword>
<accession>A0A0L6CK38</accession>
<reference evidence="5" key="1">
    <citation type="submission" date="2015-03" db="EMBL/GenBank/DDBJ databases">
        <title>Luteipulveratus halotolerans sp. nov., a novel actinobacterium (Dermacoccaceae) from Sarawak, Malaysia.</title>
        <authorList>
            <person name="Juboi H."/>
            <person name="Basik A."/>
            <person name="Shamsul S.S."/>
            <person name="Arnold P."/>
            <person name="Schmitt E.K."/>
            <person name="Sanglier J.-J."/>
            <person name="Yeo T."/>
        </authorList>
    </citation>
    <scope>NUCLEOTIDE SEQUENCE [LARGE SCALE GENOMIC DNA]</scope>
    <source>
        <strain evidence="5">C296001</strain>
    </source>
</reference>
<dbReference type="PATRIC" id="fig|1631356.3.peg.2693"/>
<dbReference type="InterPro" id="IPR050766">
    <property type="entry name" value="Bact_Lucif_Oxidored"/>
</dbReference>
<evidence type="ECO:0000259" key="3">
    <source>
        <dbReference type="Pfam" id="PF00296"/>
    </source>
</evidence>
<dbReference type="OrthoDB" id="9776438at2"/>
<dbReference type="Proteomes" id="UP000037397">
    <property type="component" value="Unassembled WGS sequence"/>
</dbReference>
<dbReference type="SUPFAM" id="SSF51679">
    <property type="entry name" value="Bacterial luciferase-like"/>
    <property type="match status" value="1"/>
</dbReference>
<sequence length="354" mass="39529">MRLCTYTLIDNSPDPVSGQALSPHDRFQHVVRQAQWAEELGFDAYGVGERHAQRFVSSSPPVVLSYIAARTSRIRLLTTVTVLSLLDPVRVAEDYATLDQLSGGRLDIIIGKGNDPEQNALFGYDLEGQWDRNREKYELLRRLLHEENVTWSGRYRPDLVDATTQPRPLQQPSIPVWHGSASSTESTELAARFGEPLFSANGFHPLEKYAALIRHYRERWEAHGHAPADAVVGAGFIALLVAPTSQEAVRTYRPAFEAFVRSPGAQHNQLPFTTVEEFIEQGSALVGSREQVIDKLGRYHEAFGHELTGIPLEVPGLPDDVVRRSVETFVSDIAPQLRTTYSSRVWPDLARPAA</sequence>
<proteinExistence type="predicted"/>
<dbReference type="InterPro" id="IPR036661">
    <property type="entry name" value="Luciferase-like_sf"/>
</dbReference>
<dbReference type="Pfam" id="PF00296">
    <property type="entry name" value="Bac_luciferase"/>
    <property type="match status" value="1"/>
</dbReference>